<evidence type="ECO:0008006" key="4">
    <source>
        <dbReference type="Google" id="ProtNLM"/>
    </source>
</evidence>
<dbReference type="AlphaFoldDB" id="A0A1S8CMB7"/>
<organism evidence="2 3">
    <name type="scientific">Serratia oryzae</name>
    <dbReference type="NCBI Taxonomy" id="2034155"/>
    <lineage>
        <taxon>Bacteria</taxon>
        <taxon>Pseudomonadati</taxon>
        <taxon>Pseudomonadota</taxon>
        <taxon>Gammaproteobacteria</taxon>
        <taxon>Enterobacterales</taxon>
        <taxon>Yersiniaceae</taxon>
        <taxon>Serratia</taxon>
    </lineage>
</organism>
<dbReference type="STRING" id="2034155.BMI79_07155"/>
<feature type="signal peptide" evidence="1">
    <location>
        <begin position="1"/>
        <end position="19"/>
    </location>
</feature>
<protein>
    <recommendedName>
        <fullName evidence="4">Type VI secretion protein</fullName>
    </recommendedName>
</protein>
<dbReference type="Gene3D" id="1.20.120.1620">
    <property type="match status" value="1"/>
</dbReference>
<dbReference type="InterPro" id="IPR038314">
    <property type="entry name" value="T6SS_sf"/>
</dbReference>
<keyword evidence="1" id="KW-0732">Signal</keyword>
<reference evidence="2 3" key="1">
    <citation type="submission" date="2016-11" db="EMBL/GenBank/DDBJ databases">
        <title>Rahnella oryzae sp. nov., isolated from rice root.</title>
        <authorList>
            <person name="Zhang X.-X."/>
            <person name="Zhang J."/>
        </authorList>
    </citation>
    <scope>NUCLEOTIDE SEQUENCE [LARGE SCALE GENOMIC DNA]</scope>
    <source>
        <strain evidence="2 3">J11-6</strain>
    </source>
</reference>
<dbReference type="EMBL" id="MOXD01000003">
    <property type="protein sequence ID" value="OMQ24594.1"/>
    <property type="molecule type" value="Genomic_DNA"/>
</dbReference>
<name>A0A1S8CMB7_9GAMM</name>
<feature type="chain" id="PRO_5012210471" description="Type VI secretion protein" evidence="1">
    <location>
        <begin position="20"/>
        <end position="138"/>
    </location>
</feature>
<sequence>MKSIIVLLSLVFYSWCASADENKQVGLDKTINDYRVYSLARCITDNYKKMGVDFNKLPVKDNTTGFIDIDNGLAFSAERDNELDKFIEVNTGRFYQPKQQSGDLASINLVVYDCMDFYHSKELKQFLKVLIQKSETDS</sequence>
<dbReference type="Proteomes" id="UP000216021">
    <property type="component" value="Unassembled WGS sequence"/>
</dbReference>
<proteinExistence type="predicted"/>
<accession>A0A1S8CMB7</accession>
<gene>
    <name evidence="2" type="ORF">BMI79_07155</name>
</gene>
<dbReference type="RefSeq" id="WP_076941476.1">
    <property type="nucleotide sequence ID" value="NZ_MOXD01000003.1"/>
</dbReference>
<comment type="caution">
    <text evidence="2">The sequence shown here is derived from an EMBL/GenBank/DDBJ whole genome shotgun (WGS) entry which is preliminary data.</text>
</comment>
<evidence type="ECO:0000256" key="1">
    <source>
        <dbReference type="SAM" id="SignalP"/>
    </source>
</evidence>
<keyword evidence="3" id="KW-1185">Reference proteome</keyword>
<evidence type="ECO:0000313" key="3">
    <source>
        <dbReference type="Proteomes" id="UP000216021"/>
    </source>
</evidence>
<evidence type="ECO:0000313" key="2">
    <source>
        <dbReference type="EMBL" id="OMQ24594.1"/>
    </source>
</evidence>